<reference evidence="5" key="1">
    <citation type="submission" date="2021-04" db="EMBL/GenBank/DDBJ databases">
        <title>Draft genome of Fusarium avenaceum strain F156N33, isolated from an atmospheric sample in Virginia.</title>
        <authorList>
            <person name="Yang S."/>
            <person name="Vinatzer B.A."/>
            <person name="Coleman J."/>
        </authorList>
    </citation>
    <scope>NUCLEOTIDE SEQUENCE</scope>
    <source>
        <strain evidence="5">F156N33</strain>
    </source>
</reference>
<dbReference type="AlphaFoldDB" id="A0A9P7H694"/>
<evidence type="ECO:0000256" key="3">
    <source>
        <dbReference type="SAM" id="MobiDB-lite"/>
    </source>
</evidence>
<dbReference type="InterPro" id="IPR050797">
    <property type="entry name" value="Carb_Metab_Trans_Reg"/>
</dbReference>
<feature type="non-terminal residue" evidence="5">
    <location>
        <position position="1"/>
    </location>
</feature>
<evidence type="ECO:0000313" key="5">
    <source>
        <dbReference type="EMBL" id="KAG5659097.1"/>
    </source>
</evidence>
<feature type="region of interest" description="Disordered" evidence="3">
    <location>
        <begin position="1"/>
        <end position="24"/>
    </location>
</feature>
<dbReference type="Pfam" id="PF04082">
    <property type="entry name" value="Fungal_trans"/>
    <property type="match status" value="1"/>
</dbReference>
<dbReference type="SMART" id="SM00906">
    <property type="entry name" value="Fungal_trans"/>
    <property type="match status" value="1"/>
</dbReference>
<dbReference type="CDD" id="cd12148">
    <property type="entry name" value="fungal_TF_MHR"/>
    <property type="match status" value="1"/>
</dbReference>
<gene>
    <name evidence="5" type="ORF">KAF25_000299</name>
</gene>
<dbReference type="EMBL" id="JAGPUO010000012">
    <property type="protein sequence ID" value="KAG5659097.1"/>
    <property type="molecule type" value="Genomic_DNA"/>
</dbReference>
<dbReference type="GO" id="GO:0008270">
    <property type="term" value="F:zinc ion binding"/>
    <property type="evidence" value="ECO:0007669"/>
    <property type="project" value="InterPro"/>
</dbReference>
<dbReference type="Gene3D" id="4.10.240.10">
    <property type="entry name" value="Zn(2)-C6 fungal-type DNA-binding domain"/>
    <property type="match status" value="1"/>
</dbReference>
<dbReference type="InterPro" id="IPR007219">
    <property type="entry name" value="XnlR_reg_dom"/>
</dbReference>
<feature type="domain" description="Zn(2)-C6 fungal-type" evidence="4">
    <location>
        <begin position="25"/>
        <end position="57"/>
    </location>
</feature>
<dbReference type="GO" id="GO:0003677">
    <property type="term" value="F:DNA binding"/>
    <property type="evidence" value="ECO:0007669"/>
    <property type="project" value="InterPro"/>
</dbReference>
<dbReference type="GO" id="GO:0006351">
    <property type="term" value="P:DNA-templated transcription"/>
    <property type="evidence" value="ECO:0007669"/>
    <property type="project" value="InterPro"/>
</dbReference>
<dbReference type="Pfam" id="PF00172">
    <property type="entry name" value="Zn_clus"/>
    <property type="match status" value="1"/>
</dbReference>
<organism evidence="5 6">
    <name type="scientific">Fusarium avenaceum</name>
    <dbReference type="NCBI Taxonomy" id="40199"/>
    <lineage>
        <taxon>Eukaryota</taxon>
        <taxon>Fungi</taxon>
        <taxon>Dikarya</taxon>
        <taxon>Ascomycota</taxon>
        <taxon>Pezizomycotina</taxon>
        <taxon>Sordariomycetes</taxon>
        <taxon>Hypocreomycetidae</taxon>
        <taxon>Hypocreales</taxon>
        <taxon>Nectriaceae</taxon>
        <taxon>Fusarium</taxon>
        <taxon>Fusarium tricinctum species complex</taxon>
    </lineage>
</organism>
<protein>
    <recommendedName>
        <fullName evidence="4">Zn(2)-C6 fungal-type domain-containing protein</fullName>
    </recommendedName>
</protein>
<keyword evidence="6" id="KW-1185">Reference proteome</keyword>
<dbReference type="CDD" id="cd00067">
    <property type="entry name" value="GAL4"/>
    <property type="match status" value="1"/>
</dbReference>
<dbReference type="InterPro" id="IPR001138">
    <property type="entry name" value="Zn2Cys6_DnaBD"/>
</dbReference>
<keyword evidence="2" id="KW-0539">Nucleus</keyword>
<keyword evidence="1" id="KW-0479">Metal-binding</keyword>
<proteinExistence type="predicted"/>
<feature type="compositionally biased region" description="Polar residues" evidence="3">
    <location>
        <begin position="1"/>
        <end position="13"/>
    </location>
</feature>
<dbReference type="GO" id="GO:0001080">
    <property type="term" value="P:nitrogen catabolite activation of transcription from RNA polymerase II promoter"/>
    <property type="evidence" value="ECO:0007669"/>
    <property type="project" value="TreeGrafter"/>
</dbReference>
<dbReference type="SMART" id="SM00066">
    <property type="entry name" value="GAL4"/>
    <property type="match status" value="1"/>
</dbReference>
<dbReference type="PROSITE" id="PS50048">
    <property type="entry name" value="ZN2_CY6_FUNGAL_2"/>
    <property type="match status" value="1"/>
</dbReference>
<evidence type="ECO:0000313" key="6">
    <source>
        <dbReference type="Proteomes" id="UP000782241"/>
    </source>
</evidence>
<evidence type="ECO:0000256" key="2">
    <source>
        <dbReference type="ARBA" id="ARBA00023242"/>
    </source>
</evidence>
<accession>A0A9P7H694</accession>
<dbReference type="PROSITE" id="PS00463">
    <property type="entry name" value="ZN2_CY6_FUNGAL_1"/>
    <property type="match status" value="1"/>
</dbReference>
<dbReference type="Proteomes" id="UP000782241">
    <property type="component" value="Unassembled WGS sequence"/>
</dbReference>
<dbReference type="GO" id="GO:0005634">
    <property type="term" value="C:nucleus"/>
    <property type="evidence" value="ECO:0007669"/>
    <property type="project" value="TreeGrafter"/>
</dbReference>
<sequence>RKMDNSSVTNEPGSRSYRLRTRRRPCDQCRSRKLKCQAEGEKPPCRRCEQTHTRCTFDAARPRRGTGQNRSALFSPATPTPCANLSYQTEDDNHSNEPLSNAGETIATASPGFLQQSEIAFHPASILDSSVPQAQLQFSQTLDGGNDQTCILLGTSSESDPWLLRHCQFDEYGLRSFYGLQFRNIGGVPNRQKIPVHFILTPKHPNEGTGLDKGRLLRDRLNVLIPVAWGLKLIKLFYIHVYPMLPIIPSTYFSQELLINPSPAHDALDHVPCHLLSAIYGLSIRFSRNDDLLSVVDMYNPLPQEAVWSIAYESLQEELHRPCLSVLQAGLFYLHSTTNSQTQPIVPDAFKWSWLGSLVGIAHNLGLHLETRICAIPTEEKQIRHRLWWALYIEDKWLSLLMGRPSYIYDAEWDVGELGESDFSTPMNIPLTDISHADLTRPFRDMSRLSVIASSVQSSFYSLKSSQRLSEDLSLSVQTAQPIFDQLNAWRLSIMAPESPWLADNNGILGDNGKYPSTIFIAHSTLVTYIWRALLRPIVPSADPPLIIDDQLTGGPINMDLPSFDTEGLWDLPDFTELEISLENTTDGSVAHETIVRNLHQTSYSWALSLTGLVKQLSPARFHEFWYPWSSTCFAVMSSLTMVILVQSPTTEAAVKAKELLQTWRDVVRDQSKVSPLLLLTLARLNGYFSTGISDVFSLPPQVARII</sequence>
<name>A0A9P7H694_9HYPO</name>
<dbReference type="InterPro" id="IPR036864">
    <property type="entry name" value="Zn2-C6_fun-type_DNA-bd_sf"/>
</dbReference>
<dbReference type="GO" id="GO:0000981">
    <property type="term" value="F:DNA-binding transcription factor activity, RNA polymerase II-specific"/>
    <property type="evidence" value="ECO:0007669"/>
    <property type="project" value="InterPro"/>
</dbReference>
<comment type="caution">
    <text evidence="5">The sequence shown here is derived from an EMBL/GenBank/DDBJ whole genome shotgun (WGS) entry which is preliminary data.</text>
</comment>
<dbReference type="PANTHER" id="PTHR31668:SF4">
    <property type="entry name" value="TRANSCRIPTIONAL ACTIVATOR PROTEIN DAL81"/>
    <property type="match status" value="1"/>
</dbReference>
<dbReference type="SUPFAM" id="SSF57701">
    <property type="entry name" value="Zn2/Cys6 DNA-binding domain"/>
    <property type="match status" value="1"/>
</dbReference>
<evidence type="ECO:0000256" key="1">
    <source>
        <dbReference type="ARBA" id="ARBA00022723"/>
    </source>
</evidence>
<dbReference type="PANTHER" id="PTHR31668">
    <property type="entry name" value="GLUCOSE TRANSPORT TRANSCRIPTION REGULATOR RGT1-RELATED-RELATED"/>
    <property type="match status" value="1"/>
</dbReference>
<evidence type="ECO:0000259" key="4">
    <source>
        <dbReference type="PROSITE" id="PS50048"/>
    </source>
</evidence>